<accession>A0A1M4PPI1</accession>
<name>A0A1M4PPI1_9FIRM</name>
<dbReference type="EMBL" id="LT669839">
    <property type="protein sequence ID" value="SHD77381.1"/>
    <property type="molecule type" value="Genomic_DNA"/>
</dbReference>
<dbReference type="PANTHER" id="PTHR35894">
    <property type="entry name" value="GENERAL SECRETION PATHWAY PROTEIN A-RELATED"/>
    <property type="match status" value="1"/>
</dbReference>
<dbReference type="GO" id="GO:0016887">
    <property type="term" value="F:ATP hydrolysis activity"/>
    <property type="evidence" value="ECO:0007669"/>
    <property type="project" value="InterPro"/>
</dbReference>
<protein>
    <submittedName>
        <fullName evidence="2">AAA ATPase</fullName>
    </submittedName>
</protein>
<evidence type="ECO:0000313" key="3">
    <source>
        <dbReference type="Proteomes" id="UP000245423"/>
    </source>
</evidence>
<sequence>MALLLGETPAFRKILLFRQIQDSIQNLYYEQRITPVIIIDEIHMAPMQILDDLRLLFNFKMDSANPFVLILAGQPQIRNKLALNTCYPLRQRISMRYSMQGLTLEETADYWYQ</sequence>
<dbReference type="Pfam" id="PF13401">
    <property type="entry name" value="AAA_22"/>
    <property type="match status" value="1"/>
</dbReference>
<evidence type="ECO:0000313" key="2">
    <source>
        <dbReference type="EMBL" id="SHD77381.1"/>
    </source>
</evidence>
<dbReference type="PANTHER" id="PTHR35894:SF1">
    <property type="entry name" value="PHOSPHORIBULOKINASE _ URIDINE KINASE FAMILY"/>
    <property type="match status" value="1"/>
</dbReference>
<dbReference type="SUPFAM" id="SSF52540">
    <property type="entry name" value="P-loop containing nucleoside triphosphate hydrolases"/>
    <property type="match status" value="1"/>
</dbReference>
<dbReference type="InterPro" id="IPR052026">
    <property type="entry name" value="ExeA_AAA_ATPase_DNA-bind"/>
</dbReference>
<dbReference type="InterPro" id="IPR027417">
    <property type="entry name" value="P-loop_NTPase"/>
</dbReference>
<feature type="domain" description="ORC1/DEAH AAA+ ATPase" evidence="1">
    <location>
        <begin position="12"/>
        <end position="81"/>
    </location>
</feature>
<dbReference type="InterPro" id="IPR049945">
    <property type="entry name" value="AAA_22"/>
</dbReference>
<keyword evidence="3" id="KW-1185">Reference proteome</keyword>
<gene>
    <name evidence="2" type="ORF">CUESP1_2024</name>
</gene>
<proteinExistence type="predicted"/>
<evidence type="ECO:0000259" key="1">
    <source>
        <dbReference type="Pfam" id="PF13401"/>
    </source>
</evidence>
<dbReference type="AlphaFoldDB" id="A0A1M4PPI1"/>
<organism evidence="2 3">
    <name type="scientific">[Clostridium] ultunense Esp</name>
    <dbReference type="NCBI Taxonomy" id="1288971"/>
    <lineage>
        <taxon>Bacteria</taxon>
        <taxon>Bacillati</taxon>
        <taxon>Bacillota</taxon>
        <taxon>Tissierellia</taxon>
        <taxon>Tissierellales</taxon>
        <taxon>Tepidimicrobiaceae</taxon>
        <taxon>Schnuerera</taxon>
    </lineage>
</organism>
<dbReference type="Proteomes" id="UP000245423">
    <property type="component" value="Chromosome 1"/>
</dbReference>
<reference evidence="2 3" key="1">
    <citation type="submission" date="2016-11" db="EMBL/GenBank/DDBJ databases">
        <authorList>
            <person name="Manzoor S."/>
        </authorList>
    </citation>
    <scope>NUCLEOTIDE SEQUENCE [LARGE SCALE GENOMIC DNA]</scope>
    <source>
        <strain evidence="2">Clostridium ultunense strain Esp</strain>
    </source>
</reference>